<evidence type="ECO:0000313" key="2">
    <source>
        <dbReference type="Proteomes" id="UP001165960"/>
    </source>
</evidence>
<gene>
    <name evidence="1" type="ORF">DSO57_1006349</name>
</gene>
<comment type="caution">
    <text evidence="1">The sequence shown here is derived from an EMBL/GenBank/DDBJ whole genome shotgun (WGS) entry which is preliminary data.</text>
</comment>
<accession>A0ACC2U615</accession>
<protein>
    <submittedName>
        <fullName evidence="1">Uncharacterized protein</fullName>
    </submittedName>
</protein>
<reference evidence="1" key="1">
    <citation type="submission" date="2022-04" db="EMBL/GenBank/DDBJ databases">
        <title>Genome of the entomopathogenic fungus Entomophthora muscae.</title>
        <authorList>
            <person name="Elya C."/>
            <person name="Lovett B.R."/>
            <person name="Lee E."/>
            <person name="Macias A.M."/>
            <person name="Hajek A.E."/>
            <person name="De Bivort B.L."/>
            <person name="Kasson M.T."/>
            <person name="De Fine Licht H.H."/>
            <person name="Stajich J.E."/>
        </authorList>
    </citation>
    <scope>NUCLEOTIDE SEQUENCE</scope>
    <source>
        <strain evidence="1">Berkeley</strain>
    </source>
</reference>
<dbReference type="EMBL" id="QTSX02001438">
    <property type="protein sequence ID" value="KAJ9082244.1"/>
    <property type="molecule type" value="Genomic_DNA"/>
</dbReference>
<evidence type="ECO:0000313" key="1">
    <source>
        <dbReference type="EMBL" id="KAJ9082244.1"/>
    </source>
</evidence>
<name>A0ACC2U615_9FUNG</name>
<sequence length="614" mass="68459">MLMRPFPTWMEAAKCFERYEKLSPEEKVAYDSTGVFPEVAASQSGQNITPERAEKDRKLALACVEELINRDADENQGEGFVQGFHCKDNKKLSYKISQLPGIKKLVPNSGLTKCFKRWSSSYPNLDLFIVQELEGLEFSSEDDFKPSGGASKLIKLNMKEATLNEANEIIDKDMRLPSELNGAETKSDSPSPSRQWRKKSDNFKYDVELVSSLSDEEIRLQLLEYLKGLEMEVDKVSRCHELTRLISEAIQKKFGGELKVSLTGSIKTGLAIKNSDLDLNIVLPKDGLSFDEVEVYLKQLVKLLAELQMTKIKTIHRKGAKVPLIKCLDTSGISVDLSLGNSTTIFKTAMLAAYARLHPTVRQLLLFIKGWASAREINLPNNGTLNTYCHSTMLLAYLVMVGAIPNLQRICLNHTSFSPAIDLTKEQTCVELTAIHKCHVCGDSLPIKIHYGANVYFNDTSFDFEGDLDFLELLQGYMTFMGFSFKSDLHAISLLNGGLVPREAIGHPLPDRKNIVVSIPSPPVETDVSKLVKIDEVKAFVVEDPTDLAVNVATSGRPWSMDGLNWEFCRASHLLEAKQPLVTSLLIPFVPPISPTSLSKKGFIRATCFSFDCM</sequence>
<organism evidence="1 2">
    <name type="scientific">Entomophthora muscae</name>
    <dbReference type="NCBI Taxonomy" id="34485"/>
    <lineage>
        <taxon>Eukaryota</taxon>
        <taxon>Fungi</taxon>
        <taxon>Fungi incertae sedis</taxon>
        <taxon>Zoopagomycota</taxon>
        <taxon>Entomophthoromycotina</taxon>
        <taxon>Entomophthoromycetes</taxon>
        <taxon>Entomophthorales</taxon>
        <taxon>Entomophthoraceae</taxon>
        <taxon>Entomophthora</taxon>
    </lineage>
</organism>
<proteinExistence type="predicted"/>
<dbReference type="Proteomes" id="UP001165960">
    <property type="component" value="Unassembled WGS sequence"/>
</dbReference>
<keyword evidence="2" id="KW-1185">Reference proteome</keyword>